<gene>
    <name evidence="1" type="ORF">FHS42_001925</name>
</gene>
<comment type="caution">
    <text evidence="1">The sequence shown here is derived from an EMBL/GenBank/DDBJ whole genome shotgun (WGS) entry which is preliminary data.</text>
</comment>
<proteinExistence type="predicted"/>
<dbReference type="AlphaFoldDB" id="A0A7W9UXE8"/>
<evidence type="ECO:0000313" key="2">
    <source>
        <dbReference type="Proteomes" id="UP000588098"/>
    </source>
</evidence>
<dbReference type="RefSeq" id="WP_184570839.1">
    <property type="nucleotide sequence ID" value="NZ_JACHJL010000004.1"/>
</dbReference>
<dbReference type="Proteomes" id="UP000588098">
    <property type="component" value="Unassembled WGS sequence"/>
</dbReference>
<sequence length="103" mass="11609">MSKASQLRDISGRLRFGSETTFGEALADAGPALKRALESHRLDKPVGLLVNLAERRIADAGTEVTQFKRWWLAESLDSVADACDAYDRRAGRIERERRRRDAH</sequence>
<evidence type="ECO:0000313" key="1">
    <source>
        <dbReference type="EMBL" id="MBB5934875.1"/>
    </source>
</evidence>
<keyword evidence="2" id="KW-1185">Reference proteome</keyword>
<organism evidence="1 2">
    <name type="scientific">Streptomyces zagrosensis</name>
    <dbReference type="NCBI Taxonomy" id="1042984"/>
    <lineage>
        <taxon>Bacteria</taxon>
        <taxon>Bacillati</taxon>
        <taxon>Actinomycetota</taxon>
        <taxon>Actinomycetes</taxon>
        <taxon>Kitasatosporales</taxon>
        <taxon>Streptomycetaceae</taxon>
        <taxon>Streptomyces</taxon>
    </lineage>
</organism>
<dbReference type="EMBL" id="JACHJL010000004">
    <property type="protein sequence ID" value="MBB5934875.1"/>
    <property type="molecule type" value="Genomic_DNA"/>
</dbReference>
<protein>
    <submittedName>
        <fullName evidence="1">Uncharacterized protein</fullName>
    </submittedName>
</protein>
<name>A0A7W9UXE8_9ACTN</name>
<accession>A0A7W9UXE8</accession>
<reference evidence="1 2" key="1">
    <citation type="submission" date="2020-08" db="EMBL/GenBank/DDBJ databases">
        <title>Genomic Encyclopedia of Type Strains, Phase III (KMG-III): the genomes of soil and plant-associated and newly described type strains.</title>
        <authorList>
            <person name="Whitman W."/>
        </authorList>
    </citation>
    <scope>NUCLEOTIDE SEQUENCE [LARGE SCALE GENOMIC DNA]</scope>
    <source>
        <strain evidence="1 2">CECT 8305</strain>
    </source>
</reference>